<evidence type="ECO:0000259" key="2">
    <source>
        <dbReference type="Pfam" id="PF07885"/>
    </source>
</evidence>
<reference evidence="3" key="1">
    <citation type="journal article" date="2020" name="bioRxiv">
        <title>Chromosome-level reference genome of the European wasp spider Argiope bruennichi: a resource for studies on range expansion and evolutionary adaptation.</title>
        <authorList>
            <person name="Sheffer M.M."/>
            <person name="Hoppe A."/>
            <person name="Krehenwinkel H."/>
            <person name="Uhl G."/>
            <person name="Kuss A.W."/>
            <person name="Jensen L."/>
            <person name="Jensen C."/>
            <person name="Gillespie R.G."/>
            <person name="Hoff K.J."/>
            <person name="Prost S."/>
        </authorList>
    </citation>
    <scope>NUCLEOTIDE SEQUENCE</scope>
</reference>
<keyword evidence="1" id="KW-1133">Transmembrane helix</keyword>
<gene>
    <name evidence="3" type="ORF">HNY73_000273</name>
</gene>
<reference evidence="3" key="2">
    <citation type="submission" date="2020-06" db="EMBL/GenBank/DDBJ databases">
        <authorList>
            <person name="Sheffer M."/>
        </authorList>
    </citation>
    <scope>NUCLEOTIDE SEQUENCE</scope>
</reference>
<feature type="transmembrane region" description="Helical" evidence="1">
    <location>
        <begin position="42"/>
        <end position="62"/>
    </location>
</feature>
<evidence type="ECO:0000256" key="1">
    <source>
        <dbReference type="SAM" id="Phobius"/>
    </source>
</evidence>
<organism evidence="3 4">
    <name type="scientific">Argiope bruennichi</name>
    <name type="common">Wasp spider</name>
    <name type="synonym">Aranea bruennichi</name>
    <dbReference type="NCBI Taxonomy" id="94029"/>
    <lineage>
        <taxon>Eukaryota</taxon>
        <taxon>Metazoa</taxon>
        <taxon>Ecdysozoa</taxon>
        <taxon>Arthropoda</taxon>
        <taxon>Chelicerata</taxon>
        <taxon>Arachnida</taxon>
        <taxon>Araneae</taxon>
        <taxon>Araneomorphae</taxon>
        <taxon>Entelegynae</taxon>
        <taxon>Araneoidea</taxon>
        <taxon>Araneidae</taxon>
        <taxon>Argiope</taxon>
    </lineage>
</organism>
<dbReference type="Pfam" id="PF07885">
    <property type="entry name" value="Ion_trans_2"/>
    <property type="match status" value="1"/>
</dbReference>
<evidence type="ECO:0000313" key="4">
    <source>
        <dbReference type="Proteomes" id="UP000807504"/>
    </source>
</evidence>
<proteinExistence type="predicted"/>
<keyword evidence="1" id="KW-0472">Membrane</keyword>
<evidence type="ECO:0000313" key="3">
    <source>
        <dbReference type="EMBL" id="KAF8795818.1"/>
    </source>
</evidence>
<protein>
    <submittedName>
        <fullName evidence="3">Small conductance calcium-activated potassium like protein</fullName>
    </submittedName>
</protein>
<sequence length="111" mass="12558">MTHQYHDPEHANLLNTMWLTAITFLSVGYGDIVPNTYCGRGISVSTGLMGAGCTALVVAVIARKLELTRAEKHVHNFMMDTQLTKRHIRELHVRKSFIIDFLNSNFALKEE</sequence>
<dbReference type="EMBL" id="JABXBU010000001">
    <property type="protein sequence ID" value="KAF8795818.1"/>
    <property type="molecule type" value="Genomic_DNA"/>
</dbReference>
<dbReference type="GO" id="GO:0016286">
    <property type="term" value="F:small conductance calcium-activated potassium channel activity"/>
    <property type="evidence" value="ECO:0007669"/>
    <property type="project" value="InterPro"/>
</dbReference>
<accession>A0A8T0G071</accession>
<dbReference type="Gene3D" id="1.10.287.70">
    <property type="match status" value="2"/>
</dbReference>
<dbReference type="SUPFAM" id="SSF81324">
    <property type="entry name" value="Voltage-gated potassium channels"/>
    <property type="match status" value="1"/>
</dbReference>
<dbReference type="InterPro" id="IPR015449">
    <property type="entry name" value="K_chnl_Ca-activ_SK"/>
</dbReference>
<dbReference type="GO" id="GO:0016020">
    <property type="term" value="C:membrane"/>
    <property type="evidence" value="ECO:0007669"/>
    <property type="project" value="InterPro"/>
</dbReference>
<keyword evidence="4" id="KW-1185">Reference proteome</keyword>
<comment type="caution">
    <text evidence="3">The sequence shown here is derived from an EMBL/GenBank/DDBJ whole genome shotgun (WGS) entry which is preliminary data.</text>
</comment>
<name>A0A8T0G071_ARGBR</name>
<dbReference type="InterPro" id="IPR013099">
    <property type="entry name" value="K_chnl_dom"/>
</dbReference>
<dbReference type="AlphaFoldDB" id="A0A8T0G071"/>
<dbReference type="Proteomes" id="UP000807504">
    <property type="component" value="Unassembled WGS sequence"/>
</dbReference>
<keyword evidence="1" id="KW-0812">Transmembrane</keyword>
<feature type="transmembrane region" description="Helical" evidence="1">
    <location>
        <begin position="12"/>
        <end position="30"/>
    </location>
</feature>
<dbReference type="PANTHER" id="PTHR10153">
    <property type="entry name" value="SMALL CONDUCTANCE CALCIUM-ACTIVATED POTASSIUM CHANNEL"/>
    <property type="match status" value="1"/>
</dbReference>
<feature type="domain" description="Potassium channel" evidence="2">
    <location>
        <begin position="8"/>
        <end position="65"/>
    </location>
</feature>